<accession>A0A9W9QE29</accession>
<comment type="caution">
    <text evidence="1">The sequence shown here is derived from an EMBL/GenBank/DDBJ whole genome shotgun (WGS) entry which is preliminary data.</text>
</comment>
<proteinExistence type="predicted"/>
<protein>
    <submittedName>
        <fullName evidence="1">Uncharacterized protein</fullName>
    </submittedName>
</protein>
<dbReference type="Proteomes" id="UP001147746">
    <property type="component" value="Unassembled WGS sequence"/>
</dbReference>
<sequence>MDLDPSPSVWRVLAEAALHHVWDQAAGSDKSLAEWWRIPSSTKDIGTLLGILENAESLLQQWRSTWLQPTEITTSKFLDSSSPDVSTFANSITSFMGTLTHFSIVSFATPVVSHQLAAKTGSASFYTTTSLSPELSSLLDCVLKSADAAKSF</sequence>
<reference evidence="1" key="2">
    <citation type="journal article" date="2023" name="IMA Fungus">
        <title>Comparative genomic study of the Penicillium genus elucidates a diverse pangenome and 15 lateral gene transfer events.</title>
        <authorList>
            <person name="Petersen C."/>
            <person name="Sorensen T."/>
            <person name="Nielsen M.R."/>
            <person name="Sondergaard T.E."/>
            <person name="Sorensen J.L."/>
            <person name="Fitzpatrick D.A."/>
            <person name="Frisvad J.C."/>
            <person name="Nielsen K.L."/>
        </authorList>
    </citation>
    <scope>NUCLEOTIDE SEQUENCE</scope>
    <source>
        <strain evidence="1">IBT 21472</strain>
    </source>
</reference>
<name>A0A9W9QE29_9EURO</name>
<reference evidence="1" key="1">
    <citation type="submission" date="2022-12" db="EMBL/GenBank/DDBJ databases">
        <authorList>
            <person name="Petersen C."/>
        </authorList>
    </citation>
    <scope>NUCLEOTIDE SEQUENCE</scope>
    <source>
        <strain evidence="1">IBT 21472</strain>
    </source>
</reference>
<dbReference type="EMBL" id="JAPZBO010000001">
    <property type="protein sequence ID" value="KAJ5331991.1"/>
    <property type="molecule type" value="Genomic_DNA"/>
</dbReference>
<organism evidence="1 2">
    <name type="scientific">Penicillium atrosanguineum</name>
    <dbReference type="NCBI Taxonomy" id="1132637"/>
    <lineage>
        <taxon>Eukaryota</taxon>
        <taxon>Fungi</taxon>
        <taxon>Dikarya</taxon>
        <taxon>Ascomycota</taxon>
        <taxon>Pezizomycotina</taxon>
        <taxon>Eurotiomycetes</taxon>
        <taxon>Eurotiomycetidae</taxon>
        <taxon>Eurotiales</taxon>
        <taxon>Aspergillaceae</taxon>
        <taxon>Penicillium</taxon>
    </lineage>
</organism>
<keyword evidence="2" id="KW-1185">Reference proteome</keyword>
<gene>
    <name evidence="1" type="ORF">N7476_001774</name>
</gene>
<evidence type="ECO:0000313" key="2">
    <source>
        <dbReference type="Proteomes" id="UP001147746"/>
    </source>
</evidence>
<evidence type="ECO:0000313" key="1">
    <source>
        <dbReference type="EMBL" id="KAJ5331991.1"/>
    </source>
</evidence>
<dbReference type="AlphaFoldDB" id="A0A9W9QE29"/>